<reference evidence="1" key="1">
    <citation type="submission" date="2021-02" db="EMBL/GenBank/DDBJ databases">
        <title>Natronoglycomyces albus gen. nov., sp. nov, a haloalkaliphilic actinobacterium from a soda solonchak soil.</title>
        <authorList>
            <person name="Sorokin D.Y."/>
            <person name="Khijniak T.V."/>
            <person name="Zakharycheva A.P."/>
            <person name="Boueva O.V."/>
            <person name="Ariskina E.V."/>
            <person name="Hahnke R.L."/>
            <person name="Bunk B."/>
            <person name="Sproer C."/>
            <person name="Schumann P."/>
            <person name="Evtushenko L.I."/>
            <person name="Kublanov I.V."/>
        </authorList>
    </citation>
    <scope>NUCLEOTIDE SEQUENCE</scope>
    <source>
        <strain evidence="1">DSM 106290</strain>
    </source>
</reference>
<proteinExistence type="predicted"/>
<evidence type="ECO:0000313" key="2">
    <source>
        <dbReference type="Proteomes" id="UP000662939"/>
    </source>
</evidence>
<gene>
    <name evidence="1" type="ORF">JQS30_11650</name>
</gene>
<keyword evidence="2" id="KW-1185">Reference proteome</keyword>
<dbReference type="KEGG" id="nav:JQS30_11650"/>
<evidence type="ECO:0008006" key="3">
    <source>
        <dbReference type="Google" id="ProtNLM"/>
    </source>
</evidence>
<organism evidence="1 2">
    <name type="scientific">Natronoglycomyces albus</name>
    <dbReference type="NCBI Taxonomy" id="2811108"/>
    <lineage>
        <taxon>Bacteria</taxon>
        <taxon>Bacillati</taxon>
        <taxon>Actinomycetota</taxon>
        <taxon>Actinomycetes</taxon>
        <taxon>Glycomycetales</taxon>
        <taxon>Glycomycetaceae</taxon>
        <taxon>Natronoglycomyces</taxon>
    </lineage>
</organism>
<dbReference type="EMBL" id="CP070496">
    <property type="protein sequence ID" value="QSB04440.1"/>
    <property type="molecule type" value="Genomic_DNA"/>
</dbReference>
<accession>A0A895XQ92</accession>
<protein>
    <recommendedName>
        <fullName evidence="3">Insertion element protein</fullName>
    </recommendedName>
</protein>
<sequence>MSNARVVPYFCPYCADEDLRPWAPSEPEETTDPHPANAEPKAVRGAWHCTSCTRVFTVAFQGMVIPNDVTNHPST</sequence>
<evidence type="ECO:0000313" key="1">
    <source>
        <dbReference type="EMBL" id="QSB04440.1"/>
    </source>
</evidence>
<dbReference type="RefSeq" id="WP_213170437.1">
    <property type="nucleotide sequence ID" value="NZ_CP070496.1"/>
</dbReference>
<dbReference type="AlphaFoldDB" id="A0A895XQ92"/>
<name>A0A895XQ92_9ACTN</name>
<dbReference type="Proteomes" id="UP000662939">
    <property type="component" value="Chromosome"/>
</dbReference>